<dbReference type="GO" id="GO:0016887">
    <property type="term" value="F:ATP hydrolysis activity"/>
    <property type="evidence" value="ECO:0007669"/>
    <property type="project" value="InterPro"/>
</dbReference>
<dbReference type="RefSeq" id="WP_027825225.1">
    <property type="nucleotide sequence ID" value="NZ_AUEI01000011.1"/>
</dbReference>
<name>A0A0R1RZN3_9LACO</name>
<evidence type="ECO:0000256" key="1">
    <source>
        <dbReference type="ARBA" id="ARBA00022448"/>
    </source>
</evidence>
<dbReference type="InterPro" id="IPR051782">
    <property type="entry name" value="ABC_Transporter_VariousFunc"/>
</dbReference>
<protein>
    <submittedName>
        <fullName evidence="5">ABC-type transporter ATP-binding protein EcsA</fullName>
    </submittedName>
</protein>
<gene>
    <name evidence="5" type="ORF">FC23_GL000446</name>
</gene>
<reference evidence="5 6" key="1">
    <citation type="journal article" date="2015" name="Genome Announc.">
        <title>Expanding the biotechnology potential of lactobacilli through comparative genomics of 213 strains and associated genera.</title>
        <authorList>
            <person name="Sun Z."/>
            <person name="Harris H.M."/>
            <person name="McCann A."/>
            <person name="Guo C."/>
            <person name="Argimon S."/>
            <person name="Zhang W."/>
            <person name="Yang X."/>
            <person name="Jeffery I.B."/>
            <person name="Cooney J.C."/>
            <person name="Kagawa T.F."/>
            <person name="Liu W."/>
            <person name="Song Y."/>
            <person name="Salvetti E."/>
            <person name="Wrobel A."/>
            <person name="Rasinkangas P."/>
            <person name="Parkhill J."/>
            <person name="Rea M.C."/>
            <person name="O'Sullivan O."/>
            <person name="Ritari J."/>
            <person name="Douillard F.P."/>
            <person name="Paul Ross R."/>
            <person name="Yang R."/>
            <person name="Briner A.E."/>
            <person name="Felis G.E."/>
            <person name="de Vos W.M."/>
            <person name="Barrangou R."/>
            <person name="Klaenhammer T.R."/>
            <person name="Caufield P.W."/>
            <person name="Cui Y."/>
            <person name="Zhang H."/>
            <person name="O'Toole P.W."/>
        </authorList>
    </citation>
    <scope>NUCLEOTIDE SEQUENCE [LARGE SCALE GENOMIC DNA]</scope>
    <source>
        <strain evidence="5 6">DSM 15354</strain>
    </source>
</reference>
<keyword evidence="6" id="KW-1185">Reference proteome</keyword>
<sequence length="247" mass="27584">MTLKINNLTGGYHGVSVLKDLNLTVEKGKAVALIGLNGAGKSTTIKHILGLLRPQRGYIELDGIKLAQAPEAFKQKLAYIPETPILYPELTLKEHIELTILAYHLDEAETWKKANDLLTKFRLDNKLDWLPIHFSKGMKQKVMIVCAFLAASDLLVIDEPFTGLDPLSALTLIDLVQEAKNQGKMILITSHVLSEVQDTVDQFAVLNNRKIEVCGSLNEIKAHYGLSEQDSFDQIYRVLSREQVQHG</sequence>
<dbReference type="PROSITE" id="PS00211">
    <property type="entry name" value="ABC_TRANSPORTER_1"/>
    <property type="match status" value="1"/>
</dbReference>
<dbReference type="EMBL" id="AZFB01000016">
    <property type="protein sequence ID" value="KRL61897.1"/>
    <property type="molecule type" value="Genomic_DNA"/>
</dbReference>
<dbReference type="PANTHER" id="PTHR42939">
    <property type="entry name" value="ABC TRANSPORTER ATP-BINDING PROTEIN ALBC-RELATED"/>
    <property type="match status" value="1"/>
</dbReference>
<dbReference type="CDD" id="cd03230">
    <property type="entry name" value="ABC_DR_subfamily_A"/>
    <property type="match status" value="1"/>
</dbReference>
<dbReference type="OrthoDB" id="9804819at2"/>
<accession>A0A0R1RZN3</accession>
<feature type="domain" description="ABC transporter" evidence="4">
    <location>
        <begin position="3"/>
        <end position="233"/>
    </location>
</feature>
<dbReference type="InterPro" id="IPR003439">
    <property type="entry name" value="ABC_transporter-like_ATP-bd"/>
</dbReference>
<dbReference type="SMART" id="SM00382">
    <property type="entry name" value="AAA"/>
    <property type="match status" value="1"/>
</dbReference>
<dbReference type="InterPro" id="IPR017871">
    <property type="entry name" value="ABC_transporter-like_CS"/>
</dbReference>
<evidence type="ECO:0000256" key="3">
    <source>
        <dbReference type="ARBA" id="ARBA00022840"/>
    </source>
</evidence>
<keyword evidence="1" id="KW-0813">Transport</keyword>
<keyword evidence="3 5" id="KW-0067">ATP-binding</keyword>
<dbReference type="Proteomes" id="UP000051931">
    <property type="component" value="Unassembled WGS sequence"/>
</dbReference>
<dbReference type="PANTHER" id="PTHR42939:SF5">
    <property type="entry name" value="ABC-TYPE TRANSPORTER ATP-BINDING PROTEIN ECSA"/>
    <property type="match status" value="1"/>
</dbReference>
<dbReference type="GO" id="GO:0005524">
    <property type="term" value="F:ATP binding"/>
    <property type="evidence" value="ECO:0007669"/>
    <property type="project" value="UniProtKB-KW"/>
</dbReference>
<comment type="caution">
    <text evidence="5">The sequence shown here is derived from an EMBL/GenBank/DDBJ whole genome shotgun (WGS) entry which is preliminary data.</text>
</comment>
<dbReference type="Gene3D" id="3.40.50.300">
    <property type="entry name" value="P-loop containing nucleotide triphosphate hydrolases"/>
    <property type="match status" value="1"/>
</dbReference>
<keyword evidence="2" id="KW-0547">Nucleotide-binding</keyword>
<dbReference type="PROSITE" id="PS50893">
    <property type="entry name" value="ABC_TRANSPORTER_2"/>
    <property type="match status" value="1"/>
</dbReference>
<dbReference type="AlphaFoldDB" id="A0A0R1RZN3"/>
<dbReference type="eggNOG" id="COG1131">
    <property type="taxonomic scope" value="Bacteria"/>
</dbReference>
<proteinExistence type="predicted"/>
<dbReference type="Pfam" id="PF00005">
    <property type="entry name" value="ABC_tran"/>
    <property type="match status" value="1"/>
</dbReference>
<dbReference type="InterPro" id="IPR027417">
    <property type="entry name" value="P-loop_NTPase"/>
</dbReference>
<dbReference type="SUPFAM" id="SSF52540">
    <property type="entry name" value="P-loop containing nucleoside triphosphate hydrolases"/>
    <property type="match status" value="1"/>
</dbReference>
<evidence type="ECO:0000313" key="5">
    <source>
        <dbReference type="EMBL" id="KRL61897.1"/>
    </source>
</evidence>
<dbReference type="InterPro" id="IPR003593">
    <property type="entry name" value="AAA+_ATPase"/>
</dbReference>
<evidence type="ECO:0000256" key="2">
    <source>
        <dbReference type="ARBA" id="ARBA00022741"/>
    </source>
</evidence>
<organism evidence="5 6">
    <name type="scientific">Lactobacillus psittaci DSM 15354</name>
    <dbReference type="NCBI Taxonomy" id="1122152"/>
    <lineage>
        <taxon>Bacteria</taxon>
        <taxon>Bacillati</taxon>
        <taxon>Bacillota</taxon>
        <taxon>Bacilli</taxon>
        <taxon>Lactobacillales</taxon>
        <taxon>Lactobacillaceae</taxon>
        <taxon>Lactobacillus</taxon>
    </lineage>
</organism>
<evidence type="ECO:0000259" key="4">
    <source>
        <dbReference type="PROSITE" id="PS50893"/>
    </source>
</evidence>
<dbReference type="PATRIC" id="fig|1122152.4.peg.453"/>
<evidence type="ECO:0000313" key="6">
    <source>
        <dbReference type="Proteomes" id="UP000051931"/>
    </source>
</evidence>
<dbReference type="STRING" id="1122152.GCA_000425905_01277"/>